<organism evidence="1 2">
    <name type="scientific">Peronosclerospora sorghi</name>
    <dbReference type="NCBI Taxonomy" id="230839"/>
    <lineage>
        <taxon>Eukaryota</taxon>
        <taxon>Sar</taxon>
        <taxon>Stramenopiles</taxon>
        <taxon>Oomycota</taxon>
        <taxon>Peronosporomycetes</taxon>
        <taxon>Peronosporales</taxon>
        <taxon>Peronosporaceae</taxon>
        <taxon>Peronosclerospora</taxon>
    </lineage>
</organism>
<reference evidence="1 2" key="1">
    <citation type="journal article" date="2022" name="bioRxiv">
        <title>The genome of the oomycete Peronosclerospora sorghi, a cosmopolitan pathogen of maize and sorghum, is inflated with dispersed pseudogenes.</title>
        <authorList>
            <person name="Fletcher K."/>
            <person name="Martin F."/>
            <person name="Isakeit T."/>
            <person name="Cavanaugh K."/>
            <person name="Magill C."/>
            <person name="Michelmore R."/>
        </authorList>
    </citation>
    <scope>NUCLEOTIDE SEQUENCE [LARGE SCALE GENOMIC DNA]</scope>
    <source>
        <strain evidence="1">P6</strain>
    </source>
</reference>
<sequence>MARVMALAPKSSTSKSPLFPSSGHQDELFSLSPLSLSEEHRPELFPGETILSSVQCTFLFPGALALPGIPGTLLITSFRLRFEPHTSSLRSIGAFHRLLDTAIRGIPRAAVARLSYPQATVAASRSLNAFSSGTGTDVIPSKIVVKFKDLRSWMLGGDVTTLLPTLTRYAYVDSPLNLFAFTSMPPSPEDLAGHVLYHLYDDFARMGVVLGDPSCPYRVTTLNATFTLCPTYPRELVVPAGVTDADVTAVASFRSKGRFPICSYVHASNGAALWRCAQPKRGILHAQNASDEHYLVEIAHAASSAKSGTRNRKIWIADCRPELNARVNNLTGGGTESGNLPHARVSFLNIGNIHAMRESLEAVRSLGELLASSSSTESIDLVWGSRVEETKWLLHVRRVLSGALQVARALETLATTVLVHCSDGWDRTAQLCGLAQVLVDPQYRTRRGFLAVIEKEWVRAGHKFQARVGPGKAEDDDEEQAPVFLQFLDCVWQVLRLFPTSFEFNERLLETIADATFSGQYGTFLGNCERERSVWQVRERTPSLYAVVLDDEHFVNPFYRPQSSAALVPDPSIVLRHVTLWSSYYFRGAPMPPCLGGNPTPPLYARDDVDHVATNAQEDLELAMKAALRRIQCLEDQVHSSRPKATTTTTTAGLTIVQSFTEAKTWTCTICTKTNAADVLQCIVCGRAPR</sequence>
<evidence type="ECO:0000313" key="1">
    <source>
        <dbReference type="EMBL" id="KAI9921198.1"/>
    </source>
</evidence>
<proteinExistence type="predicted"/>
<comment type="caution">
    <text evidence="1">The sequence shown here is derived from an EMBL/GenBank/DDBJ whole genome shotgun (WGS) entry which is preliminary data.</text>
</comment>
<protein>
    <submittedName>
        <fullName evidence="1">Uncharacterized protein</fullName>
    </submittedName>
</protein>
<keyword evidence="2" id="KW-1185">Reference proteome</keyword>
<name>A0ACC0WTK0_9STRA</name>
<dbReference type="Proteomes" id="UP001163321">
    <property type="component" value="Chromosome 1"/>
</dbReference>
<accession>A0ACC0WTK0</accession>
<evidence type="ECO:0000313" key="2">
    <source>
        <dbReference type="Proteomes" id="UP001163321"/>
    </source>
</evidence>
<gene>
    <name evidence="1" type="ORF">PsorP6_001103</name>
</gene>
<dbReference type="EMBL" id="CM047580">
    <property type="protein sequence ID" value="KAI9921198.1"/>
    <property type="molecule type" value="Genomic_DNA"/>
</dbReference>